<dbReference type="EMBL" id="CAJVPZ010040882">
    <property type="protein sequence ID" value="CAG8760564.1"/>
    <property type="molecule type" value="Genomic_DNA"/>
</dbReference>
<sequence>NLVFDSPVPNMILRNISFKSSEEFTHIRYTAITCDPDEFVEKKYSIRQNNYKRDTEIMVVITMYNENDALFIKTISSVIKNVAYICSKKRSEIWGSECLKKIVVLIVSDGCNKVNKRALNVLSTMGCYQDGIIQDRVRRKPVTAHLFEYTTQLMVDDDFNVQGKNNNIQPVQVMFCLKEKNTKKLNFHRWSFNAFAPLLKPKICILLDVDTKPSHTSIYHLWKAFDHDPHIGGAYGEIKVDLGRRWSNPLVASQNFEYKMSNILDKPFESVF</sequence>
<keyword evidence="13" id="KW-1185">Reference proteome</keyword>
<evidence type="ECO:0000256" key="5">
    <source>
        <dbReference type="ARBA" id="ARBA00022679"/>
    </source>
</evidence>
<keyword evidence="7" id="KW-1133">Transmembrane helix</keyword>
<dbReference type="AlphaFoldDB" id="A0A9N9J3C1"/>
<accession>A0A9N9J3C1</accession>
<dbReference type="Proteomes" id="UP000789396">
    <property type="component" value="Unassembled WGS sequence"/>
</dbReference>
<feature type="non-terminal residue" evidence="12">
    <location>
        <position position="272"/>
    </location>
</feature>
<reference evidence="12" key="1">
    <citation type="submission" date="2021-06" db="EMBL/GenBank/DDBJ databases">
        <authorList>
            <person name="Kallberg Y."/>
            <person name="Tangrot J."/>
            <person name="Rosling A."/>
        </authorList>
    </citation>
    <scope>NUCLEOTIDE SEQUENCE</scope>
    <source>
        <strain evidence="12">IN212</strain>
    </source>
</reference>
<proteinExistence type="inferred from homology"/>
<comment type="subcellular location">
    <subcellularLocation>
        <location evidence="1 10">Cell membrane</location>
        <topology evidence="1 10">Multi-pass membrane protein</topology>
    </subcellularLocation>
</comment>
<keyword evidence="4 10" id="KW-0328">Glycosyltransferase</keyword>
<comment type="function">
    <text evidence="10">Polymerizes chitin, a structural polymer of the cell wall and septum, by transferring the sugar moiety of UDP-GlcNAc to the non-reducing end of the growing chitin polymer.</text>
</comment>
<evidence type="ECO:0000256" key="4">
    <source>
        <dbReference type="ARBA" id="ARBA00022676"/>
    </source>
</evidence>
<evidence type="ECO:0000256" key="9">
    <source>
        <dbReference type="ARBA" id="ARBA00023316"/>
    </source>
</evidence>
<dbReference type="PANTHER" id="PTHR22914:SF9">
    <property type="entry name" value="CHITIN SYNTHASE 1"/>
    <property type="match status" value="1"/>
</dbReference>
<dbReference type="GO" id="GO:0004100">
    <property type="term" value="F:chitin synthase activity"/>
    <property type="evidence" value="ECO:0007669"/>
    <property type="project" value="UniProtKB-UniRule"/>
</dbReference>
<dbReference type="GO" id="GO:0006031">
    <property type="term" value="P:chitin biosynthetic process"/>
    <property type="evidence" value="ECO:0007669"/>
    <property type="project" value="UniProtKB-UniRule"/>
</dbReference>
<evidence type="ECO:0000256" key="7">
    <source>
        <dbReference type="ARBA" id="ARBA00022989"/>
    </source>
</evidence>
<evidence type="ECO:0000256" key="8">
    <source>
        <dbReference type="ARBA" id="ARBA00023136"/>
    </source>
</evidence>
<dbReference type="GO" id="GO:0005886">
    <property type="term" value="C:plasma membrane"/>
    <property type="evidence" value="ECO:0007669"/>
    <property type="project" value="UniProtKB-SubCell"/>
</dbReference>
<dbReference type="GO" id="GO:0030428">
    <property type="term" value="C:cell septum"/>
    <property type="evidence" value="ECO:0007669"/>
    <property type="project" value="TreeGrafter"/>
</dbReference>
<dbReference type="PANTHER" id="PTHR22914">
    <property type="entry name" value="CHITIN SYNTHASE"/>
    <property type="match status" value="1"/>
</dbReference>
<evidence type="ECO:0000313" key="13">
    <source>
        <dbReference type="Proteomes" id="UP000789396"/>
    </source>
</evidence>
<organism evidence="12 13">
    <name type="scientific">Racocetra fulgida</name>
    <dbReference type="NCBI Taxonomy" id="60492"/>
    <lineage>
        <taxon>Eukaryota</taxon>
        <taxon>Fungi</taxon>
        <taxon>Fungi incertae sedis</taxon>
        <taxon>Mucoromycota</taxon>
        <taxon>Glomeromycotina</taxon>
        <taxon>Glomeromycetes</taxon>
        <taxon>Diversisporales</taxon>
        <taxon>Gigasporaceae</taxon>
        <taxon>Racocetra</taxon>
    </lineage>
</organism>
<name>A0A9N9J3C1_9GLOM</name>
<keyword evidence="9 10" id="KW-0961">Cell wall biogenesis/degradation</keyword>
<feature type="domain" description="Chitin synthase N-terminal" evidence="11">
    <location>
        <begin position="1"/>
        <end position="56"/>
    </location>
</feature>
<comment type="caution">
    <text evidence="12">The sequence shown here is derived from an EMBL/GenBank/DDBJ whole genome shotgun (WGS) entry which is preliminary data.</text>
</comment>
<dbReference type="Pfam" id="PF01644">
    <property type="entry name" value="Chitin_synth_1"/>
    <property type="match status" value="1"/>
</dbReference>
<feature type="non-terminal residue" evidence="12">
    <location>
        <position position="1"/>
    </location>
</feature>
<keyword evidence="3 10" id="KW-1003">Cell membrane</keyword>
<evidence type="ECO:0000259" key="11">
    <source>
        <dbReference type="Pfam" id="PF08407"/>
    </source>
</evidence>
<evidence type="ECO:0000256" key="1">
    <source>
        <dbReference type="ARBA" id="ARBA00004651"/>
    </source>
</evidence>
<comment type="catalytic activity">
    <reaction evidence="10">
        <text>[(1-&gt;4)-N-acetyl-beta-D-glucosaminyl](n) + UDP-N-acetyl-alpha-D-glucosamine = [(1-&gt;4)-N-acetyl-beta-D-glucosaminyl](n+1) + UDP + H(+)</text>
        <dbReference type="Rhea" id="RHEA:16637"/>
        <dbReference type="Rhea" id="RHEA-COMP:9593"/>
        <dbReference type="Rhea" id="RHEA-COMP:9595"/>
        <dbReference type="ChEBI" id="CHEBI:15378"/>
        <dbReference type="ChEBI" id="CHEBI:17029"/>
        <dbReference type="ChEBI" id="CHEBI:57705"/>
        <dbReference type="ChEBI" id="CHEBI:58223"/>
        <dbReference type="EC" id="2.4.1.16"/>
    </reaction>
</comment>
<dbReference type="Pfam" id="PF08407">
    <property type="entry name" value="Chitin_synth_1N"/>
    <property type="match status" value="1"/>
</dbReference>
<dbReference type="EC" id="2.4.1.16" evidence="2 10"/>
<evidence type="ECO:0000256" key="2">
    <source>
        <dbReference type="ARBA" id="ARBA00012543"/>
    </source>
</evidence>
<dbReference type="InterPro" id="IPR013616">
    <property type="entry name" value="Chitin_synth_N"/>
</dbReference>
<keyword evidence="8" id="KW-0472">Membrane</keyword>
<keyword evidence="6" id="KW-0812">Transmembrane</keyword>
<evidence type="ECO:0000256" key="3">
    <source>
        <dbReference type="ARBA" id="ARBA00022475"/>
    </source>
</evidence>
<evidence type="ECO:0000313" key="12">
    <source>
        <dbReference type="EMBL" id="CAG8760564.1"/>
    </source>
</evidence>
<keyword evidence="5 10" id="KW-0808">Transferase</keyword>
<evidence type="ECO:0000256" key="10">
    <source>
        <dbReference type="RuleBase" id="RU366040"/>
    </source>
</evidence>
<dbReference type="OrthoDB" id="26569at2759"/>
<evidence type="ECO:0000256" key="6">
    <source>
        <dbReference type="ARBA" id="ARBA00022692"/>
    </source>
</evidence>
<dbReference type="GO" id="GO:0071555">
    <property type="term" value="P:cell wall organization"/>
    <property type="evidence" value="ECO:0007669"/>
    <property type="project" value="UniProtKB-KW"/>
</dbReference>
<comment type="similarity">
    <text evidence="10">Belongs to the chitin synthase family.</text>
</comment>
<gene>
    <name evidence="12" type="ORF">RFULGI_LOCUS14277</name>
</gene>
<dbReference type="InterPro" id="IPR004835">
    <property type="entry name" value="Chitin_synth"/>
</dbReference>
<protein>
    <recommendedName>
        <fullName evidence="2 10">Chitin synthase</fullName>
        <ecNumber evidence="2 10">2.4.1.16</ecNumber>
    </recommendedName>
</protein>